<gene>
    <name evidence="1" type="ORF">RPMA_12560</name>
</gene>
<protein>
    <submittedName>
        <fullName evidence="1">Uncharacterized protein</fullName>
    </submittedName>
</protein>
<evidence type="ECO:0000313" key="2">
    <source>
        <dbReference type="Proteomes" id="UP000682843"/>
    </source>
</evidence>
<keyword evidence="2" id="KW-1185">Reference proteome</keyword>
<evidence type="ECO:0000313" key="1">
    <source>
        <dbReference type="EMBL" id="QUS39576.1"/>
    </source>
</evidence>
<dbReference type="Proteomes" id="UP000682843">
    <property type="component" value="Chromosome"/>
</dbReference>
<sequence>MSQPEPEEVHAVLKDFEDPLMGIHLRAWDRLMSNPEWPTLVFSRTGTGLMHDLIVQEASSVLDTMPRVHKIEHDKSVRYLFADEVLLRFKHGSDRGLGSNVDTKANSDFIDADVELWGMPQVKKVELLWYENKLRTKLDRVEVTARDGKRRLWGYPMGSEPVTVQMPFDLPDMPPQHRAIPLVTVKTARKADSKD</sequence>
<name>A0ABX8A8E0_9BRAD</name>
<dbReference type="RefSeq" id="WP_211913121.1">
    <property type="nucleotide sequence ID" value="NZ_CP036498.1"/>
</dbReference>
<organism evidence="1 2">
    <name type="scientific">Tardiphaga alba</name>
    <dbReference type="NCBI Taxonomy" id="340268"/>
    <lineage>
        <taxon>Bacteria</taxon>
        <taxon>Pseudomonadati</taxon>
        <taxon>Pseudomonadota</taxon>
        <taxon>Alphaproteobacteria</taxon>
        <taxon>Hyphomicrobiales</taxon>
        <taxon>Nitrobacteraceae</taxon>
        <taxon>Tardiphaga</taxon>
    </lineage>
</organism>
<reference evidence="1 2" key="1">
    <citation type="submission" date="2019-02" db="EMBL/GenBank/DDBJ databases">
        <title>Emended description of the genus Rhodopseudomonas and description of Rhodopseudomonas albus sp. nov., a non-phototrophic, heavy-metal-tolerant bacterium isolated from garden soil.</title>
        <authorList>
            <person name="Bao Z."/>
            <person name="Cao W.W."/>
            <person name="Sato Y."/>
            <person name="Nishizawa T."/>
            <person name="Zhao J."/>
            <person name="Guo Y."/>
            <person name="Ohta H."/>
        </authorList>
    </citation>
    <scope>NUCLEOTIDE SEQUENCE [LARGE SCALE GENOMIC DNA]</scope>
    <source>
        <strain evidence="1 2">SK50-23</strain>
    </source>
</reference>
<dbReference type="EMBL" id="CP036498">
    <property type="protein sequence ID" value="QUS39576.1"/>
    <property type="molecule type" value="Genomic_DNA"/>
</dbReference>
<proteinExistence type="predicted"/>
<accession>A0ABX8A8E0</accession>